<feature type="transmembrane region" description="Helical" evidence="13">
    <location>
        <begin position="146"/>
        <end position="165"/>
    </location>
</feature>
<feature type="transmembrane region" description="Helical" evidence="13">
    <location>
        <begin position="296"/>
        <end position="319"/>
    </location>
</feature>
<evidence type="ECO:0000256" key="13">
    <source>
        <dbReference type="SAM" id="Phobius"/>
    </source>
</evidence>
<feature type="transmembrane region" description="Helical" evidence="13">
    <location>
        <begin position="106"/>
        <end position="126"/>
    </location>
</feature>
<name>A0A916Q5F1_9FIRM</name>
<evidence type="ECO:0000256" key="5">
    <source>
        <dbReference type="ARBA" id="ARBA00022448"/>
    </source>
</evidence>
<evidence type="ECO:0000313" key="14">
    <source>
        <dbReference type="EMBL" id="GFO84702.1"/>
    </source>
</evidence>
<keyword evidence="8 13" id="KW-0812">Transmembrane</keyword>
<evidence type="ECO:0000256" key="12">
    <source>
        <dbReference type="ARBA" id="ARBA00031636"/>
    </source>
</evidence>
<evidence type="ECO:0000256" key="9">
    <source>
        <dbReference type="ARBA" id="ARBA00022989"/>
    </source>
</evidence>
<feature type="transmembrane region" description="Helical" evidence="13">
    <location>
        <begin position="177"/>
        <end position="201"/>
    </location>
</feature>
<keyword evidence="9 13" id="KW-1133">Transmembrane helix</keyword>
<dbReference type="PANTHER" id="PTHR43298:SF2">
    <property type="entry name" value="FMN_FAD EXPORTER YEEO-RELATED"/>
    <property type="match status" value="1"/>
</dbReference>
<evidence type="ECO:0000256" key="4">
    <source>
        <dbReference type="ARBA" id="ARBA00020268"/>
    </source>
</evidence>
<dbReference type="InterPro" id="IPR048279">
    <property type="entry name" value="MdtK-like"/>
</dbReference>
<feature type="transmembrane region" description="Helical" evidence="13">
    <location>
        <begin position="29"/>
        <end position="52"/>
    </location>
</feature>
<evidence type="ECO:0000256" key="7">
    <source>
        <dbReference type="ARBA" id="ARBA00022475"/>
    </source>
</evidence>
<keyword evidence="10" id="KW-0406">Ion transport</keyword>
<keyword evidence="15" id="KW-1185">Reference proteome</keyword>
<dbReference type="GO" id="GO:0005886">
    <property type="term" value="C:plasma membrane"/>
    <property type="evidence" value="ECO:0007669"/>
    <property type="project" value="UniProtKB-SubCell"/>
</dbReference>
<accession>A0A916Q5F1</accession>
<sequence>MNEIIRRLIEPGKGLEEKRKLFSDHDLKVLIIPLFLEQFLEVFVGVSDTFMVSYAGEAAVSGVSLVNMFNTVFIYLFSALAAGGAVVISQYIGCRDRKNGNFSSGQLLMISVVFSVFLMTAVLIFNRNLLRLLFGEVDGPVMNACVTYLKISAYSYPAIAVYNAGAAMYRSMGKTNVTMYLSAVSNGINIIGNAVGVFILHAGVAGVAYPSLIARSFSAVVITGLCFRKKNPVYLKAPDIFRWSSSMLKRILGIAIPNGIENGLFQLTKVALSSITALFGTVQIAANGVAQSFWSVAALMGTSVGLAFVTVIGQCMGAGDREAADYYMKKLLRITFLASIVWNGCILLISPLVLQGYALSEEAVRLVLILILIHNVFNAGFYPLSGALSNGLRAAGDVRFTMAVSLISTLGCRLVFSVVLGIGCQMGVIGIAFAMCMDWGIRAAVFYFRFRSGKWKEFKVI</sequence>
<keyword evidence="11 13" id="KW-0472">Membrane</keyword>
<feature type="transmembrane region" description="Helical" evidence="13">
    <location>
        <begin position="331"/>
        <end position="354"/>
    </location>
</feature>
<keyword evidence="6" id="KW-0050">Antiport</keyword>
<gene>
    <name evidence="14" type="ORF">ANBU17_10490</name>
</gene>
<dbReference type="GO" id="GO:0015297">
    <property type="term" value="F:antiporter activity"/>
    <property type="evidence" value="ECO:0007669"/>
    <property type="project" value="UniProtKB-KW"/>
</dbReference>
<proteinExistence type="inferred from homology"/>
<dbReference type="Proteomes" id="UP000613208">
    <property type="component" value="Unassembled WGS sequence"/>
</dbReference>
<dbReference type="AlphaFoldDB" id="A0A916Q5F1"/>
<protein>
    <recommendedName>
        <fullName evidence="4">Probable multidrug resistance protein NorM</fullName>
    </recommendedName>
    <alternativeName>
        <fullName evidence="12">Multidrug-efflux transporter</fullName>
    </alternativeName>
</protein>
<feature type="transmembrane region" description="Helical" evidence="13">
    <location>
        <begin position="400"/>
        <end position="422"/>
    </location>
</feature>
<feature type="transmembrane region" description="Helical" evidence="13">
    <location>
        <begin position="428"/>
        <end position="448"/>
    </location>
</feature>
<evidence type="ECO:0000256" key="3">
    <source>
        <dbReference type="ARBA" id="ARBA00010199"/>
    </source>
</evidence>
<comment type="similarity">
    <text evidence="3">Belongs to the multi antimicrobial extrusion (MATE) (TC 2.A.66.1) family.</text>
</comment>
<reference evidence="14" key="1">
    <citation type="submission" date="2020-06" db="EMBL/GenBank/DDBJ databases">
        <title>Characterization of fructooligosaccharide metabolism and fructooligosaccharide-degrading enzymes in human commensal butyrate producers.</title>
        <authorList>
            <person name="Tanno H."/>
            <person name="Fujii T."/>
            <person name="Hirano K."/>
            <person name="Maeno S."/>
            <person name="Tonozuka T."/>
            <person name="Sakamoto M."/>
            <person name="Ohkuma M."/>
            <person name="Tochio T."/>
            <person name="Endo A."/>
        </authorList>
    </citation>
    <scope>NUCLEOTIDE SEQUENCE</scope>
    <source>
        <strain evidence="14">JCM 17466</strain>
    </source>
</reference>
<evidence type="ECO:0000256" key="1">
    <source>
        <dbReference type="ARBA" id="ARBA00003408"/>
    </source>
</evidence>
<keyword evidence="7" id="KW-1003">Cell membrane</keyword>
<comment type="caution">
    <text evidence="14">The sequence shown here is derived from an EMBL/GenBank/DDBJ whole genome shotgun (WGS) entry which is preliminary data.</text>
</comment>
<evidence type="ECO:0000313" key="15">
    <source>
        <dbReference type="Proteomes" id="UP000613208"/>
    </source>
</evidence>
<evidence type="ECO:0000256" key="6">
    <source>
        <dbReference type="ARBA" id="ARBA00022449"/>
    </source>
</evidence>
<dbReference type="PIRSF" id="PIRSF006603">
    <property type="entry name" value="DinF"/>
    <property type="match status" value="1"/>
</dbReference>
<evidence type="ECO:0000256" key="10">
    <source>
        <dbReference type="ARBA" id="ARBA00023065"/>
    </source>
</evidence>
<dbReference type="NCBIfam" id="TIGR00797">
    <property type="entry name" value="matE"/>
    <property type="match status" value="1"/>
</dbReference>
<dbReference type="InterPro" id="IPR050222">
    <property type="entry name" value="MATE_MdtK"/>
</dbReference>
<dbReference type="PANTHER" id="PTHR43298">
    <property type="entry name" value="MULTIDRUG RESISTANCE PROTEIN NORM-RELATED"/>
    <property type="match status" value="1"/>
</dbReference>
<comment type="subcellular location">
    <subcellularLocation>
        <location evidence="2">Cell membrane</location>
        <topology evidence="2">Multi-pass membrane protein</topology>
    </subcellularLocation>
</comment>
<feature type="transmembrane region" description="Helical" evidence="13">
    <location>
        <begin position="72"/>
        <end position="94"/>
    </location>
</feature>
<dbReference type="EMBL" id="BLYI01000027">
    <property type="protein sequence ID" value="GFO84702.1"/>
    <property type="molecule type" value="Genomic_DNA"/>
</dbReference>
<dbReference type="InterPro" id="IPR002528">
    <property type="entry name" value="MATE_fam"/>
</dbReference>
<comment type="function">
    <text evidence="1">Multidrug efflux pump.</text>
</comment>
<dbReference type="GO" id="GO:0042910">
    <property type="term" value="F:xenobiotic transmembrane transporter activity"/>
    <property type="evidence" value="ECO:0007669"/>
    <property type="project" value="InterPro"/>
</dbReference>
<evidence type="ECO:0000256" key="11">
    <source>
        <dbReference type="ARBA" id="ARBA00023136"/>
    </source>
</evidence>
<evidence type="ECO:0000256" key="8">
    <source>
        <dbReference type="ARBA" id="ARBA00022692"/>
    </source>
</evidence>
<keyword evidence="5" id="KW-0813">Transport</keyword>
<dbReference type="Pfam" id="PF01554">
    <property type="entry name" value="MatE"/>
    <property type="match status" value="2"/>
</dbReference>
<dbReference type="RefSeq" id="WP_243282547.1">
    <property type="nucleotide sequence ID" value="NZ_BLYI01000027.1"/>
</dbReference>
<dbReference type="GO" id="GO:0006811">
    <property type="term" value="P:monoatomic ion transport"/>
    <property type="evidence" value="ECO:0007669"/>
    <property type="project" value="UniProtKB-KW"/>
</dbReference>
<organism evidence="14 15">
    <name type="scientific">Anaerostipes butyraticus</name>
    <dbReference type="NCBI Taxonomy" id="645466"/>
    <lineage>
        <taxon>Bacteria</taxon>
        <taxon>Bacillati</taxon>
        <taxon>Bacillota</taxon>
        <taxon>Clostridia</taxon>
        <taxon>Lachnospirales</taxon>
        <taxon>Lachnospiraceae</taxon>
        <taxon>Anaerostipes</taxon>
    </lineage>
</organism>
<feature type="transmembrane region" description="Helical" evidence="13">
    <location>
        <begin position="366"/>
        <end position="388"/>
    </location>
</feature>
<evidence type="ECO:0000256" key="2">
    <source>
        <dbReference type="ARBA" id="ARBA00004651"/>
    </source>
</evidence>